<evidence type="ECO:0000313" key="2">
    <source>
        <dbReference type="EMBL" id="MDP5135118.1"/>
    </source>
</evidence>
<organism evidence="2 3">
    <name type="scientific">Rheinheimera baltica</name>
    <dbReference type="NCBI Taxonomy" id="67576"/>
    <lineage>
        <taxon>Bacteria</taxon>
        <taxon>Pseudomonadati</taxon>
        <taxon>Pseudomonadota</taxon>
        <taxon>Gammaproteobacteria</taxon>
        <taxon>Chromatiales</taxon>
        <taxon>Chromatiaceae</taxon>
        <taxon>Rheinheimera</taxon>
    </lineage>
</organism>
<keyword evidence="1" id="KW-1133">Transmembrane helix</keyword>
<sequence>MLFLVDISQLLTVALLGLLAGALWAEGELLVPYWKTLSSDEFYKLHPQYAPRLFKFFAPITALTPPVAVVAALLAWYNNAPTAWWSTGTALLAASLIAIYFVYFSQTNAAFAREAISADQLAGELNRWHNWHRLRVVICMLAFFLSIGAISQ</sequence>
<keyword evidence="3" id="KW-1185">Reference proteome</keyword>
<dbReference type="Pfam" id="PF08592">
    <property type="entry name" value="Anthrone_oxy"/>
    <property type="match status" value="1"/>
</dbReference>
<name>A0ABT9HVH5_9GAMM</name>
<feature type="transmembrane region" description="Helical" evidence="1">
    <location>
        <begin position="83"/>
        <end position="103"/>
    </location>
</feature>
<feature type="transmembrane region" description="Helical" evidence="1">
    <location>
        <begin position="134"/>
        <end position="151"/>
    </location>
</feature>
<dbReference type="EMBL" id="JAPJDZ010000006">
    <property type="protein sequence ID" value="MDP5135118.1"/>
    <property type="molecule type" value="Genomic_DNA"/>
</dbReference>
<dbReference type="InterPro" id="IPR013901">
    <property type="entry name" value="Anthrone_oxy"/>
</dbReference>
<comment type="caution">
    <text evidence="2">The sequence shown here is derived from an EMBL/GenBank/DDBJ whole genome shotgun (WGS) entry which is preliminary data.</text>
</comment>
<feature type="transmembrane region" description="Helical" evidence="1">
    <location>
        <begin position="56"/>
        <end position="76"/>
    </location>
</feature>
<accession>A0ABT9HVH5</accession>
<evidence type="ECO:0000313" key="3">
    <source>
        <dbReference type="Proteomes" id="UP001231109"/>
    </source>
</evidence>
<protein>
    <submittedName>
        <fullName evidence="2">DUF1772 domain-containing protein</fullName>
    </submittedName>
</protein>
<dbReference type="RefSeq" id="WP_305974020.1">
    <property type="nucleotide sequence ID" value="NZ_JAPJDZ010000006.1"/>
</dbReference>
<keyword evidence="1" id="KW-0472">Membrane</keyword>
<keyword evidence="1" id="KW-0812">Transmembrane</keyword>
<dbReference type="Proteomes" id="UP001231109">
    <property type="component" value="Unassembled WGS sequence"/>
</dbReference>
<reference evidence="2 3" key="1">
    <citation type="submission" date="2022-11" db="EMBL/GenBank/DDBJ databases">
        <title>Viruses from the air-sea interface of a natural surface slick.</title>
        <authorList>
            <person name="Rahlff J."/>
            <person name="Holmfeldt K."/>
        </authorList>
    </citation>
    <scope>NUCLEOTIDE SEQUENCE [LARGE SCALE GENOMIC DNA]</scope>
    <source>
        <strain evidence="2 3">SMS4</strain>
    </source>
</reference>
<evidence type="ECO:0000256" key="1">
    <source>
        <dbReference type="SAM" id="Phobius"/>
    </source>
</evidence>
<proteinExistence type="predicted"/>
<gene>
    <name evidence="2" type="ORF">ORJ04_04030</name>
</gene>